<evidence type="ECO:0000256" key="9">
    <source>
        <dbReference type="ARBA" id="ARBA00047899"/>
    </source>
</evidence>
<dbReference type="SUPFAM" id="SSF56112">
    <property type="entry name" value="Protein kinase-like (PK-like)"/>
    <property type="match status" value="1"/>
</dbReference>
<dbReference type="GO" id="GO:0106310">
    <property type="term" value="F:protein serine kinase activity"/>
    <property type="evidence" value="ECO:0007669"/>
    <property type="project" value="RHEA"/>
</dbReference>
<dbReference type="Pfam" id="PF00069">
    <property type="entry name" value="Pkinase"/>
    <property type="match status" value="1"/>
</dbReference>
<evidence type="ECO:0000259" key="13">
    <source>
        <dbReference type="PROSITE" id="PS50011"/>
    </source>
</evidence>
<dbReference type="InterPro" id="IPR008271">
    <property type="entry name" value="Ser/Thr_kinase_AS"/>
</dbReference>
<evidence type="ECO:0000256" key="7">
    <source>
        <dbReference type="ARBA" id="ARBA00022777"/>
    </source>
</evidence>
<evidence type="ECO:0000313" key="16">
    <source>
        <dbReference type="Proteomes" id="UP000215902"/>
    </source>
</evidence>
<dbReference type="FunFam" id="3.30.200.20:FF:000686">
    <property type="entry name" value="Ribosomal protein S6 kinase"/>
    <property type="match status" value="1"/>
</dbReference>
<evidence type="ECO:0000256" key="1">
    <source>
        <dbReference type="ARBA" id="ARBA00009804"/>
    </source>
</evidence>
<feature type="region of interest" description="Disordered" evidence="12">
    <location>
        <begin position="467"/>
        <end position="516"/>
    </location>
</feature>
<dbReference type="SMART" id="SM00220">
    <property type="entry name" value="S_TKc"/>
    <property type="match status" value="1"/>
</dbReference>
<keyword evidence="4" id="KW-0597">Phosphoprotein</keyword>
<dbReference type="Pfam" id="PF00433">
    <property type="entry name" value="Pkinase_C"/>
    <property type="match status" value="1"/>
</dbReference>
<dbReference type="InterPro" id="IPR000719">
    <property type="entry name" value="Prot_kinase_dom"/>
</dbReference>
<evidence type="ECO:0000256" key="12">
    <source>
        <dbReference type="SAM" id="MobiDB-lite"/>
    </source>
</evidence>
<comment type="catalytic activity">
    <reaction evidence="9">
        <text>L-threonyl-[protein] + ATP = O-phospho-L-threonyl-[protein] + ADP + H(+)</text>
        <dbReference type="Rhea" id="RHEA:46608"/>
        <dbReference type="Rhea" id="RHEA-COMP:11060"/>
        <dbReference type="Rhea" id="RHEA-COMP:11605"/>
        <dbReference type="ChEBI" id="CHEBI:15378"/>
        <dbReference type="ChEBI" id="CHEBI:30013"/>
        <dbReference type="ChEBI" id="CHEBI:30616"/>
        <dbReference type="ChEBI" id="CHEBI:61977"/>
        <dbReference type="ChEBI" id="CHEBI:456216"/>
        <dbReference type="EC" id="2.7.11.1"/>
    </reaction>
</comment>
<evidence type="ECO:0000256" key="5">
    <source>
        <dbReference type="ARBA" id="ARBA00022679"/>
    </source>
</evidence>
<dbReference type="GO" id="GO:0004674">
    <property type="term" value="F:protein serine/threonine kinase activity"/>
    <property type="evidence" value="ECO:0007669"/>
    <property type="project" value="UniProtKB-KW"/>
</dbReference>
<comment type="similarity">
    <text evidence="1">Belongs to the protein kinase superfamily. AGC Ser/Thr protein kinase family. S6 kinase subfamily.</text>
</comment>
<reference evidence="15 16" key="1">
    <citation type="submission" date="2017-06" db="EMBL/GenBank/DDBJ databases">
        <title>A platform for efficient transgenesis in Macrostomum lignano, a flatworm model organism for stem cell research.</title>
        <authorList>
            <person name="Berezikov E."/>
        </authorList>
    </citation>
    <scope>NUCLEOTIDE SEQUENCE [LARGE SCALE GENOMIC DNA]</scope>
    <source>
        <strain evidence="15">DV1</strain>
        <tissue evidence="15">Whole organism</tissue>
    </source>
</reference>
<dbReference type="PANTHER" id="PTHR24351">
    <property type="entry name" value="RIBOSOMAL PROTEIN S6 KINASE"/>
    <property type="match status" value="1"/>
</dbReference>
<dbReference type="InterPro" id="IPR000961">
    <property type="entry name" value="AGC-kinase_C"/>
</dbReference>
<feature type="domain" description="Protein kinase" evidence="13">
    <location>
        <begin position="131"/>
        <end position="392"/>
    </location>
</feature>
<dbReference type="EMBL" id="NIVC01002849">
    <property type="protein sequence ID" value="PAA54872.1"/>
    <property type="molecule type" value="Genomic_DNA"/>
</dbReference>
<dbReference type="GO" id="GO:0005524">
    <property type="term" value="F:ATP binding"/>
    <property type="evidence" value="ECO:0007669"/>
    <property type="project" value="UniProtKB-UniRule"/>
</dbReference>
<organism evidence="15 16">
    <name type="scientific">Macrostomum lignano</name>
    <dbReference type="NCBI Taxonomy" id="282301"/>
    <lineage>
        <taxon>Eukaryota</taxon>
        <taxon>Metazoa</taxon>
        <taxon>Spiralia</taxon>
        <taxon>Lophotrochozoa</taxon>
        <taxon>Platyhelminthes</taxon>
        <taxon>Rhabditophora</taxon>
        <taxon>Macrostomorpha</taxon>
        <taxon>Macrostomida</taxon>
        <taxon>Macrostomidae</taxon>
        <taxon>Macrostomum</taxon>
    </lineage>
</organism>
<dbReference type="PROSITE" id="PS00107">
    <property type="entry name" value="PROTEIN_KINASE_ATP"/>
    <property type="match status" value="1"/>
</dbReference>
<comment type="caution">
    <text evidence="15">The sequence shown here is derived from an EMBL/GenBank/DDBJ whole genome shotgun (WGS) entry which is preliminary data.</text>
</comment>
<evidence type="ECO:0000256" key="2">
    <source>
        <dbReference type="ARBA" id="ARBA00012513"/>
    </source>
</evidence>
<evidence type="ECO:0000256" key="10">
    <source>
        <dbReference type="ARBA" id="ARBA00048679"/>
    </source>
</evidence>
<dbReference type="Gene3D" id="3.30.200.20">
    <property type="entry name" value="Phosphorylase Kinase, domain 1"/>
    <property type="match status" value="1"/>
</dbReference>
<protein>
    <recommendedName>
        <fullName evidence="2">non-specific serine/threonine protein kinase</fullName>
        <ecNumber evidence="2">2.7.11.1</ecNumber>
    </recommendedName>
</protein>
<evidence type="ECO:0000256" key="3">
    <source>
        <dbReference type="ARBA" id="ARBA00022527"/>
    </source>
</evidence>
<dbReference type="STRING" id="282301.A0A267E2H6"/>
<evidence type="ECO:0000256" key="8">
    <source>
        <dbReference type="ARBA" id="ARBA00022840"/>
    </source>
</evidence>
<dbReference type="PROSITE" id="PS00108">
    <property type="entry name" value="PROTEIN_KINASE_ST"/>
    <property type="match status" value="1"/>
</dbReference>
<dbReference type="SMART" id="SM00133">
    <property type="entry name" value="S_TK_X"/>
    <property type="match status" value="1"/>
</dbReference>
<keyword evidence="16" id="KW-1185">Reference proteome</keyword>
<comment type="catalytic activity">
    <reaction evidence="10">
        <text>L-seryl-[protein] + ATP = O-phospho-L-seryl-[protein] + ADP + H(+)</text>
        <dbReference type="Rhea" id="RHEA:17989"/>
        <dbReference type="Rhea" id="RHEA-COMP:9863"/>
        <dbReference type="Rhea" id="RHEA-COMP:11604"/>
        <dbReference type="ChEBI" id="CHEBI:15378"/>
        <dbReference type="ChEBI" id="CHEBI:29999"/>
        <dbReference type="ChEBI" id="CHEBI:30616"/>
        <dbReference type="ChEBI" id="CHEBI:83421"/>
        <dbReference type="ChEBI" id="CHEBI:456216"/>
        <dbReference type="EC" id="2.7.11.1"/>
    </reaction>
</comment>
<feature type="compositionally biased region" description="Polar residues" evidence="12">
    <location>
        <begin position="38"/>
        <end position="59"/>
    </location>
</feature>
<gene>
    <name evidence="15" type="ORF">BOX15_Mlig002030g1</name>
</gene>
<evidence type="ECO:0000256" key="11">
    <source>
        <dbReference type="PROSITE-ProRule" id="PRU10141"/>
    </source>
</evidence>
<evidence type="ECO:0000313" key="15">
    <source>
        <dbReference type="EMBL" id="PAA54872.1"/>
    </source>
</evidence>
<feature type="domain" description="AGC-kinase C-terminal" evidence="14">
    <location>
        <begin position="393"/>
        <end position="466"/>
    </location>
</feature>
<dbReference type="InterPro" id="IPR017441">
    <property type="entry name" value="Protein_kinase_ATP_BS"/>
</dbReference>
<feature type="binding site" evidence="11">
    <location>
        <position position="163"/>
    </location>
    <ligand>
        <name>ATP</name>
        <dbReference type="ChEBI" id="CHEBI:30616"/>
    </ligand>
</feature>
<keyword evidence="5" id="KW-0808">Transferase</keyword>
<dbReference type="Proteomes" id="UP000215902">
    <property type="component" value="Unassembled WGS sequence"/>
</dbReference>
<feature type="region of interest" description="Disordered" evidence="12">
    <location>
        <begin position="1"/>
        <end position="64"/>
    </location>
</feature>
<keyword evidence="6 11" id="KW-0547">Nucleotide-binding</keyword>
<dbReference type="Gene3D" id="1.10.510.10">
    <property type="entry name" value="Transferase(Phosphotransferase) domain 1"/>
    <property type="match status" value="1"/>
</dbReference>
<dbReference type="EC" id="2.7.11.1" evidence="2"/>
<accession>A0A267E2H6</accession>
<dbReference type="PROSITE" id="PS51285">
    <property type="entry name" value="AGC_KINASE_CTER"/>
    <property type="match status" value="1"/>
</dbReference>
<keyword evidence="3" id="KW-0723">Serine/threonine-protein kinase</keyword>
<proteinExistence type="inferred from homology"/>
<evidence type="ECO:0000256" key="6">
    <source>
        <dbReference type="ARBA" id="ARBA00022741"/>
    </source>
</evidence>
<dbReference type="InterPro" id="IPR011009">
    <property type="entry name" value="Kinase-like_dom_sf"/>
</dbReference>
<evidence type="ECO:0000259" key="14">
    <source>
        <dbReference type="PROSITE" id="PS51285"/>
    </source>
</evidence>
<dbReference type="OrthoDB" id="63267at2759"/>
<dbReference type="PROSITE" id="PS50011">
    <property type="entry name" value="PROTEIN_KINASE_DOM"/>
    <property type="match status" value="1"/>
</dbReference>
<name>A0A267E2H6_9PLAT</name>
<sequence length="516" mass="56520">MSNLNGVFDFELGDKEASTTVKDSSSSNSKSNGNSTDVTYPTTKSKFPQTKPSSNSNGNGCIATPKGKEESALFEVPAVNNSDLFLEETRDDFLANGPLPCDSMENAVSIDITQDSVPSLSGNGKAEPQDFELIKVLGRGGYGKVFLARKARGADKGTMYAMKVLRKASLVRSKKDTAHTKSERSILELIRHPFLVELHYAFQTSGRLYLILEYLAGGELFTQLEREGVFNERTARFYLAEIVLALGHLHQQGIVYRDLKPENVLLSRAGHVKLTDFGLSKEAVNENGLTHTFCGTIEYMAPEILMRKGHGRAVDWWSLGTLMFDMLAGGPPFSAETRKLTIERILRARLSMPPFLSADTKSLLRDLLIRSPAERLGGGPDDVEEVKRHSFFRKLDWDRVLRQAYDPPFTPSAVLESEADVSLFDPKFTGEIPVESPEEDSVLSASVANVFQGFTFVAPSVLESVKAGTRRSHPSGGGACAARRKPSLGAACSSPSDSSHCGADEQFTFEQSDDQQ</sequence>
<keyword evidence="8 11" id="KW-0067">ATP-binding</keyword>
<feature type="compositionally biased region" description="Low complexity" evidence="12">
    <location>
        <begin position="18"/>
        <end position="37"/>
    </location>
</feature>
<evidence type="ECO:0000256" key="4">
    <source>
        <dbReference type="ARBA" id="ARBA00022553"/>
    </source>
</evidence>
<dbReference type="AlphaFoldDB" id="A0A267E2H6"/>
<dbReference type="InterPro" id="IPR017892">
    <property type="entry name" value="Pkinase_C"/>
</dbReference>
<keyword evidence="7" id="KW-0418">Kinase</keyword>
<dbReference type="FunFam" id="1.10.510.10:FF:000010">
    <property type="entry name" value="Ribosomal protein S6 kinase"/>
    <property type="match status" value="1"/>
</dbReference>